<gene>
    <name evidence="3" type="ORF">BDP27DRAFT_1433706</name>
</gene>
<accession>A0A9P5P7I1</accession>
<sequence>MFPQSASAEERKSAPEQADHVFRPRLHKSNLSPLESAPTLPSSIPTHPVPSNPSPPASRPALVPVVEGSSVDEQVLPSEFVQAYRSALRQLQDKKERSAQYREERGRLRDELRSVFVRMKTVEASSALVIEEFWKSCQRTMELESQLAARPVSSESEVDVTRLQESIRRLQGTVDHMRDELKVADRSFKDLSTKHEDLLHRNNRIVETNHCVGRAMSELEGILMEKKREVRMLENIMLFSMDPSAESLVRDVQDDREALAKEHNLALEYATMLRQLDLPGFVRRFEQRVVEPLFRLSNLLHTCED</sequence>
<reference evidence="3" key="1">
    <citation type="submission" date="2020-11" db="EMBL/GenBank/DDBJ databases">
        <authorList>
            <consortium name="DOE Joint Genome Institute"/>
            <person name="Ahrendt S."/>
            <person name="Riley R."/>
            <person name="Andreopoulos W."/>
            <person name="Labutti K."/>
            <person name="Pangilinan J."/>
            <person name="Ruiz-Duenas F.J."/>
            <person name="Barrasa J.M."/>
            <person name="Sanchez-Garcia M."/>
            <person name="Camarero S."/>
            <person name="Miyauchi S."/>
            <person name="Serrano A."/>
            <person name="Linde D."/>
            <person name="Babiker R."/>
            <person name="Drula E."/>
            <person name="Ayuso-Fernandez I."/>
            <person name="Pacheco R."/>
            <person name="Padilla G."/>
            <person name="Ferreira P."/>
            <person name="Barriuso J."/>
            <person name="Kellner H."/>
            <person name="Castanera R."/>
            <person name="Alfaro M."/>
            <person name="Ramirez L."/>
            <person name="Pisabarro A.G."/>
            <person name="Kuo A."/>
            <person name="Tritt A."/>
            <person name="Lipzen A."/>
            <person name="He G."/>
            <person name="Yan M."/>
            <person name="Ng V."/>
            <person name="Cullen D."/>
            <person name="Martin F."/>
            <person name="Rosso M.-N."/>
            <person name="Henrissat B."/>
            <person name="Hibbett D."/>
            <person name="Martinez A.T."/>
            <person name="Grigoriev I.V."/>
        </authorList>
    </citation>
    <scope>NUCLEOTIDE SEQUENCE</scope>
    <source>
        <strain evidence="3">AH 40177</strain>
    </source>
</reference>
<protein>
    <submittedName>
        <fullName evidence="3">Uncharacterized protein</fullName>
    </submittedName>
</protein>
<feature type="coiled-coil region" evidence="1">
    <location>
        <begin position="84"/>
        <end position="111"/>
    </location>
</feature>
<feature type="compositionally biased region" description="Polar residues" evidence="2">
    <location>
        <begin position="29"/>
        <end position="44"/>
    </location>
</feature>
<dbReference type="Proteomes" id="UP000772434">
    <property type="component" value="Unassembled WGS sequence"/>
</dbReference>
<evidence type="ECO:0000313" key="3">
    <source>
        <dbReference type="EMBL" id="KAF9053978.1"/>
    </source>
</evidence>
<evidence type="ECO:0000313" key="4">
    <source>
        <dbReference type="Proteomes" id="UP000772434"/>
    </source>
</evidence>
<feature type="compositionally biased region" description="Pro residues" evidence="2">
    <location>
        <begin position="47"/>
        <end position="58"/>
    </location>
</feature>
<evidence type="ECO:0000256" key="1">
    <source>
        <dbReference type="SAM" id="Coils"/>
    </source>
</evidence>
<proteinExistence type="predicted"/>
<keyword evidence="4" id="KW-1185">Reference proteome</keyword>
<evidence type="ECO:0000256" key="2">
    <source>
        <dbReference type="SAM" id="MobiDB-lite"/>
    </source>
</evidence>
<keyword evidence="1" id="KW-0175">Coiled coil</keyword>
<name>A0A9P5P7I1_9AGAR</name>
<comment type="caution">
    <text evidence="3">The sequence shown here is derived from an EMBL/GenBank/DDBJ whole genome shotgun (WGS) entry which is preliminary data.</text>
</comment>
<organism evidence="3 4">
    <name type="scientific">Rhodocollybia butyracea</name>
    <dbReference type="NCBI Taxonomy" id="206335"/>
    <lineage>
        <taxon>Eukaryota</taxon>
        <taxon>Fungi</taxon>
        <taxon>Dikarya</taxon>
        <taxon>Basidiomycota</taxon>
        <taxon>Agaricomycotina</taxon>
        <taxon>Agaricomycetes</taxon>
        <taxon>Agaricomycetidae</taxon>
        <taxon>Agaricales</taxon>
        <taxon>Marasmiineae</taxon>
        <taxon>Omphalotaceae</taxon>
        <taxon>Rhodocollybia</taxon>
    </lineage>
</organism>
<dbReference type="EMBL" id="JADNRY010000443">
    <property type="protein sequence ID" value="KAF9053978.1"/>
    <property type="molecule type" value="Genomic_DNA"/>
</dbReference>
<feature type="compositionally biased region" description="Basic and acidic residues" evidence="2">
    <location>
        <begin position="8"/>
        <end position="22"/>
    </location>
</feature>
<dbReference type="AlphaFoldDB" id="A0A9P5P7I1"/>
<feature type="region of interest" description="Disordered" evidence="2">
    <location>
        <begin position="1"/>
        <end position="62"/>
    </location>
</feature>